<evidence type="ECO:0000313" key="2">
    <source>
        <dbReference type="Proteomes" id="UP000182332"/>
    </source>
</evidence>
<reference evidence="1 2" key="1">
    <citation type="submission" date="2016-10" db="EMBL/GenBank/DDBJ databases">
        <authorList>
            <person name="de Groot N.N."/>
        </authorList>
    </citation>
    <scope>NUCLEOTIDE SEQUENCE [LARGE SCALE GENOMIC DNA]</scope>
    <source>
        <strain evidence="1 2">DSM 11363</strain>
    </source>
</reference>
<protein>
    <submittedName>
        <fullName evidence="1">Uncharacterized protein</fullName>
    </submittedName>
</protein>
<dbReference type="Proteomes" id="UP000182332">
    <property type="component" value="Unassembled WGS sequence"/>
</dbReference>
<gene>
    <name evidence="1" type="ORF">SAMN05216197_1801</name>
</gene>
<evidence type="ECO:0000313" key="1">
    <source>
        <dbReference type="EMBL" id="SEU13403.1"/>
    </source>
</evidence>
<sequence>MKKWGPPPSILLFSKLTFNQNKLKKKTMTWQTTQYSLDSR</sequence>
<name>A0A1I0JS62_9PSED</name>
<proteinExistence type="predicted"/>
<dbReference type="EMBL" id="FOHW01000080">
    <property type="protein sequence ID" value="SEU13403.1"/>
    <property type="molecule type" value="Genomic_DNA"/>
</dbReference>
<organism evidence="1 2">
    <name type="scientific">Pseudomonas graminis</name>
    <dbReference type="NCBI Taxonomy" id="158627"/>
    <lineage>
        <taxon>Bacteria</taxon>
        <taxon>Pseudomonadati</taxon>
        <taxon>Pseudomonadota</taxon>
        <taxon>Gammaproteobacteria</taxon>
        <taxon>Pseudomonadales</taxon>
        <taxon>Pseudomonadaceae</taxon>
        <taxon>Pseudomonas</taxon>
    </lineage>
</organism>
<dbReference type="AlphaFoldDB" id="A0A1I0JS62"/>
<accession>A0A1I0JS62</accession>